<dbReference type="InterPro" id="IPR023753">
    <property type="entry name" value="FAD/NAD-binding_dom"/>
</dbReference>
<dbReference type="Pfam" id="PF14759">
    <property type="entry name" value="Reductase_C"/>
    <property type="match status" value="1"/>
</dbReference>
<dbReference type="InterPro" id="IPR036188">
    <property type="entry name" value="FAD/NAD-bd_sf"/>
</dbReference>
<evidence type="ECO:0000259" key="5">
    <source>
        <dbReference type="Pfam" id="PF07992"/>
    </source>
</evidence>
<accession>A0A660KZ35</accession>
<dbReference type="Gene3D" id="3.30.390.30">
    <property type="match status" value="1"/>
</dbReference>
<evidence type="ECO:0000313" key="8">
    <source>
        <dbReference type="Proteomes" id="UP000278962"/>
    </source>
</evidence>
<protein>
    <submittedName>
        <fullName evidence="7">NAD/ferredoxin-dependent reductase-like protein</fullName>
    </submittedName>
</protein>
<dbReference type="Pfam" id="PF07992">
    <property type="entry name" value="Pyr_redox_2"/>
    <property type="match status" value="1"/>
</dbReference>
<evidence type="ECO:0000256" key="2">
    <source>
        <dbReference type="ARBA" id="ARBA00022630"/>
    </source>
</evidence>
<sequence>MSEREIEYLIVGGGDAGFSAARTLREEGATGSVLVVSRDPDPPYDRTAVSKGFLGGEKSRSDVLLGGEQWFTENDVELLTRTSAMKLDIEAHTVTLSNKDVVRYGKLLLATGANVRRLRVDGADLDGIHYLRALGNADAIREDAKDNVVLVGGSYIATEVAATLSSMGRKCTLVMQEDVTLERTFGKTAGGFFQKALTDHGVTIYGGEEVARFEGEGRVSAVVTASGKSIPADAVVVGVGVSPDVSLAKKAGLEIGERGGVLTDAKLATSAVDVYAAGDIAEYDSVVHQQRVRIEHWDVAENQGKTAARSMLGHEDPHDVVPYFFSDLSDWAWFEYVGPAYTWTEEVVRGSIDEGKFTVWYLDGDRLAGALAVDRSDDLDLARELIKSRAPVDRAALAAT</sequence>
<keyword evidence="2" id="KW-0285">Flavoprotein</keyword>
<keyword evidence="3" id="KW-0274">FAD</keyword>
<comment type="caution">
    <text evidence="7">The sequence shown here is derived from an EMBL/GenBank/DDBJ whole genome shotgun (WGS) entry which is preliminary data.</text>
</comment>
<dbReference type="InterPro" id="IPR028202">
    <property type="entry name" value="Reductase_C"/>
</dbReference>
<dbReference type="PANTHER" id="PTHR43557:SF2">
    <property type="entry name" value="RIESKE DOMAIN-CONTAINING PROTEIN-RELATED"/>
    <property type="match status" value="1"/>
</dbReference>
<comment type="cofactor">
    <cofactor evidence="1">
        <name>FAD</name>
        <dbReference type="ChEBI" id="CHEBI:57692"/>
    </cofactor>
</comment>
<dbReference type="PANTHER" id="PTHR43557">
    <property type="entry name" value="APOPTOSIS-INDUCING FACTOR 1"/>
    <property type="match status" value="1"/>
</dbReference>
<dbReference type="SUPFAM" id="SSF51905">
    <property type="entry name" value="FAD/NAD(P)-binding domain"/>
    <property type="match status" value="1"/>
</dbReference>
<dbReference type="InterPro" id="IPR050446">
    <property type="entry name" value="FAD-oxidoreductase/Apoptosis"/>
</dbReference>
<gene>
    <name evidence="7" type="ORF">C8N24_4430</name>
</gene>
<dbReference type="SUPFAM" id="SSF55424">
    <property type="entry name" value="FAD/NAD-linked reductases, dimerisation (C-terminal) domain"/>
    <property type="match status" value="1"/>
</dbReference>
<dbReference type="AlphaFoldDB" id="A0A660KZ35"/>
<dbReference type="PRINTS" id="PR00368">
    <property type="entry name" value="FADPNR"/>
</dbReference>
<reference evidence="7 8" key="1">
    <citation type="submission" date="2018-10" db="EMBL/GenBank/DDBJ databases">
        <title>Genomic Encyclopedia of Archaeal and Bacterial Type Strains, Phase II (KMG-II): from individual species to whole genera.</title>
        <authorList>
            <person name="Goeker M."/>
        </authorList>
    </citation>
    <scope>NUCLEOTIDE SEQUENCE [LARGE SCALE GENOMIC DNA]</scope>
    <source>
        <strain evidence="7 8">DSM 14954</strain>
    </source>
</reference>
<evidence type="ECO:0000313" key="7">
    <source>
        <dbReference type="EMBL" id="RKQ86418.1"/>
    </source>
</evidence>
<feature type="domain" description="FAD/NAD(P)-binding" evidence="5">
    <location>
        <begin position="8"/>
        <end position="304"/>
    </location>
</feature>
<proteinExistence type="predicted"/>
<dbReference type="RefSeq" id="WP_121254133.1">
    <property type="nucleotide sequence ID" value="NZ_RBIL01000002.1"/>
</dbReference>
<feature type="domain" description="Reductase C-terminal" evidence="6">
    <location>
        <begin position="334"/>
        <end position="398"/>
    </location>
</feature>
<dbReference type="EMBL" id="RBIL01000002">
    <property type="protein sequence ID" value="RKQ86418.1"/>
    <property type="molecule type" value="Genomic_DNA"/>
</dbReference>
<keyword evidence="8" id="KW-1185">Reference proteome</keyword>
<dbReference type="InterPro" id="IPR016156">
    <property type="entry name" value="FAD/NAD-linked_Rdtase_dimer_sf"/>
</dbReference>
<evidence type="ECO:0000256" key="3">
    <source>
        <dbReference type="ARBA" id="ARBA00022827"/>
    </source>
</evidence>
<evidence type="ECO:0000256" key="1">
    <source>
        <dbReference type="ARBA" id="ARBA00001974"/>
    </source>
</evidence>
<evidence type="ECO:0000259" key="6">
    <source>
        <dbReference type="Pfam" id="PF14759"/>
    </source>
</evidence>
<dbReference type="PRINTS" id="PR00411">
    <property type="entry name" value="PNDRDTASEI"/>
</dbReference>
<dbReference type="OrthoDB" id="1145at2"/>
<keyword evidence="4" id="KW-0560">Oxidoreductase</keyword>
<evidence type="ECO:0000256" key="4">
    <source>
        <dbReference type="ARBA" id="ARBA00023002"/>
    </source>
</evidence>
<organism evidence="7 8">
    <name type="scientific">Solirubrobacter pauli</name>
    <dbReference type="NCBI Taxonomy" id="166793"/>
    <lineage>
        <taxon>Bacteria</taxon>
        <taxon>Bacillati</taxon>
        <taxon>Actinomycetota</taxon>
        <taxon>Thermoleophilia</taxon>
        <taxon>Solirubrobacterales</taxon>
        <taxon>Solirubrobacteraceae</taxon>
        <taxon>Solirubrobacter</taxon>
    </lineage>
</organism>
<name>A0A660KZ35_9ACTN</name>
<dbReference type="Gene3D" id="3.50.50.60">
    <property type="entry name" value="FAD/NAD(P)-binding domain"/>
    <property type="match status" value="2"/>
</dbReference>
<dbReference type="GO" id="GO:0016651">
    <property type="term" value="F:oxidoreductase activity, acting on NAD(P)H"/>
    <property type="evidence" value="ECO:0007669"/>
    <property type="project" value="TreeGrafter"/>
</dbReference>
<dbReference type="Proteomes" id="UP000278962">
    <property type="component" value="Unassembled WGS sequence"/>
</dbReference>
<dbReference type="GO" id="GO:0005737">
    <property type="term" value="C:cytoplasm"/>
    <property type="evidence" value="ECO:0007669"/>
    <property type="project" value="TreeGrafter"/>
</dbReference>